<proteinExistence type="predicted"/>
<evidence type="ECO:0000313" key="2">
    <source>
        <dbReference type="Proteomes" id="UP000070457"/>
    </source>
</evidence>
<comment type="caution">
    <text evidence="1">The sequence shown here is derived from an EMBL/GenBank/DDBJ whole genome shotgun (WGS) entry which is preliminary data.</text>
</comment>
<accession>A0A136LWR6</accession>
<dbReference type="AlphaFoldDB" id="A0A136LWR6"/>
<dbReference type="STRING" id="1617426.TR69_WS6001001385"/>
<gene>
    <name evidence="1" type="ORF">TR69_WS6001001385</name>
</gene>
<name>A0A136LWR6_9BACT</name>
<organism evidence="1 2">
    <name type="scientific">candidate division WS6 bacterium OLB20</name>
    <dbReference type="NCBI Taxonomy" id="1617426"/>
    <lineage>
        <taxon>Bacteria</taxon>
        <taxon>Candidatus Dojkabacteria</taxon>
    </lineage>
</organism>
<dbReference type="Proteomes" id="UP000070457">
    <property type="component" value="Unassembled WGS sequence"/>
</dbReference>
<reference evidence="1 2" key="1">
    <citation type="submission" date="2015-02" db="EMBL/GenBank/DDBJ databases">
        <title>Improved understanding of the partial-nitritation anammox process through 23 genomes representing the majority of the microbial community.</title>
        <authorList>
            <person name="Speth D.R."/>
            <person name="In T Zandt M."/>
            <person name="Guerrero Cruz S."/>
            <person name="Jetten M.S."/>
            <person name="Dutilh B.E."/>
        </authorList>
    </citation>
    <scope>NUCLEOTIDE SEQUENCE [LARGE SCALE GENOMIC DNA]</scope>
    <source>
        <strain evidence="1">OLB20</strain>
    </source>
</reference>
<evidence type="ECO:0000313" key="1">
    <source>
        <dbReference type="EMBL" id="KXK26091.1"/>
    </source>
</evidence>
<protein>
    <submittedName>
        <fullName evidence="1">Uncharacterized protein</fullName>
    </submittedName>
</protein>
<dbReference type="EMBL" id="JYNZ01000005">
    <property type="protein sequence ID" value="KXK26091.1"/>
    <property type="molecule type" value="Genomic_DNA"/>
</dbReference>
<sequence>MLVLDEMSEYAEQGFTLQALQFAALLDYPAELTTGCAALRAGWKSFFESIQIEGQRIDPVFADDLFAVTVSLLAINTRSPQTKDQSSLLASAIVHAIRQVQSPPPVQGGWVQAEQV</sequence>